<dbReference type="GO" id="GO:0004519">
    <property type="term" value="F:endonuclease activity"/>
    <property type="evidence" value="ECO:0007669"/>
    <property type="project" value="UniProtKB-KW"/>
</dbReference>
<keyword evidence="6" id="KW-0378">Hydrolase</keyword>
<dbReference type="AlphaFoldDB" id="A0AAN7DJB6"/>
<keyword evidence="7" id="KW-0695">RNA-directed DNA polymerase</keyword>
<comment type="caution">
    <text evidence="10">The sequence shown here is derived from an EMBL/GenBank/DDBJ whole genome shotgun (WGS) entry which is preliminary data.</text>
</comment>
<dbReference type="PANTHER" id="PTHR37984:SF5">
    <property type="entry name" value="PROTEIN NYNRIN-LIKE"/>
    <property type="match status" value="1"/>
</dbReference>
<evidence type="ECO:0000313" key="11">
    <source>
        <dbReference type="Proteomes" id="UP001304243"/>
    </source>
</evidence>
<dbReference type="InterPro" id="IPR043502">
    <property type="entry name" value="DNA/RNA_pol_sf"/>
</dbReference>
<dbReference type="GO" id="GO:0003964">
    <property type="term" value="F:RNA-directed DNA polymerase activity"/>
    <property type="evidence" value="ECO:0007669"/>
    <property type="project" value="UniProtKB-KW"/>
</dbReference>
<dbReference type="SUPFAM" id="SSF56672">
    <property type="entry name" value="DNA/RNA polymerases"/>
    <property type="match status" value="1"/>
</dbReference>
<evidence type="ECO:0000256" key="7">
    <source>
        <dbReference type="ARBA" id="ARBA00022918"/>
    </source>
</evidence>
<dbReference type="CDD" id="cd01647">
    <property type="entry name" value="RT_LTR"/>
    <property type="match status" value="1"/>
</dbReference>
<gene>
    <name evidence="10" type="primary">SMY2_1</name>
    <name evidence="10" type="ORF">ATC70_001439</name>
</gene>
<dbReference type="Gene3D" id="3.10.10.10">
    <property type="entry name" value="HIV Type 1 Reverse Transcriptase, subunit A, domain 1"/>
    <property type="match status" value="1"/>
</dbReference>
<dbReference type="CDD" id="cd00303">
    <property type="entry name" value="retropepsin_like"/>
    <property type="match status" value="1"/>
</dbReference>
<dbReference type="InterPro" id="IPR043128">
    <property type="entry name" value="Rev_trsase/Diguanyl_cyclase"/>
</dbReference>
<evidence type="ECO:0000259" key="9">
    <source>
        <dbReference type="PROSITE" id="PS50878"/>
    </source>
</evidence>
<dbReference type="Gene3D" id="2.40.70.10">
    <property type="entry name" value="Acid Proteases"/>
    <property type="match status" value="1"/>
</dbReference>
<protein>
    <recommendedName>
        <fullName evidence="1">RNA-directed DNA polymerase</fullName>
        <ecNumber evidence="1">2.7.7.49</ecNumber>
    </recommendedName>
</protein>
<evidence type="ECO:0000256" key="2">
    <source>
        <dbReference type="ARBA" id="ARBA00022679"/>
    </source>
</evidence>
<dbReference type="FunFam" id="3.30.70.270:FF:000020">
    <property type="entry name" value="Transposon Tf2-6 polyprotein-like Protein"/>
    <property type="match status" value="1"/>
</dbReference>
<dbReference type="CDD" id="cd09274">
    <property type="entry name" value="RNase_HI_RT_Ty3"/>
    <property type="match status" value="1"/>
</dbReference>
<keyword evidence="5" id="KW-0255">Endonuclease</keyword>
<keyword evidence="11" id="KW-1185">Reference proteome</keyword>
<dbReference type="EMBL" id="JASEJX010000013">
    <property type="protein sequence ID" value="KAK4518088.1"/>
    <property type="molecule type" value="Genomic_DNA"/>
</dbReference>
<evidence type="ECO:0000313" key="10">
    <source>
        <dbReference type="EMBL" id="KAK4518088.1"/>
    </source>
</evidence>
<accession>A0AAN7DJB6</accession>
<dbReference type="InterPro" id="IPR041373">
    <property type="entry name" value="RT_RNaseH"/>
</dbReference>
<dbReference type="Gene3D" id="3.30.70.270">
    <property type="match status" value="2"/>
</dbReference>
<dbReference type="InterPro" id="IPR050951">
    <property type="entry name" value="Retrovirus_Pol_polyprotein"/>
</dbReference>
<evidence type="ECO:0000256" key="4">
    <source>
        <dbReference type="ARBA" id="ARBA00022722"/>
    </source>
</evidence>
<evidence type="ECO:0000256" key="8">
    <source>
        <dbReference type="SAM" id="MobiDB-lite"/>
    </source>
</evidence>
<keyword evidence="2" id="KW-0808">Transferase</keyword>
<feature type="compositionally biased region" description="Polar residues" evidence="8">
    <location>
        <begin position="45"/>
        <end position="62"/>
    </location>
</feature>
<feature type="domain" description="Reverse transcriptase" evidence="9">
    <location>
        <begin position="481"/>
        <end position="660"/>
    </location>
</feature>
<dbReference type="GeneID" id="89945141"/>
<dbReference type="InterPro" id="IPR000477">
    <property type="entry name" value="RT_dom"/>
</dbReference>
<sequence length="876" mass="98179">MDHREIELDVNAVKRGRGAMSDEGVQGNPRKRGKDNGDPGPSTLAHRSQQQQPSAVVTSQQPTHEDNIALSKAIKRIREKKPLSSNRVMPPDIMKLLNQPSESGVSILQYLAKDKNASRRLRESLVAIHRAKPRNGGTTVVINELTQQQEDGSDNGSSYYSDSSEDLSDNDGSRIENSSYDYSSDEEDDLDTVIDYPFDLTKLMSSQPMRTMVSISNTLMIATVDTGAAISVMSRRLADTLGLQLEKVNKRFALTGFNDAVSETSLVAKNVPLRIGGKLRREHFCVDNSIRDKDVCLLGRTWFTNHCIKIDLKENLIIIPTGNGTRFIEVACMKDGDELLQEGPDNDNVSTVPVYTVSLRMDQNQGGFSGDGVDITGGGDQWNQGLMNSYHEDIVSLQDSEGESSKKNHATLEEVLVDVPGVVQDVVRSNLNTFYEYAGLGRVNNVYHEIITTSDEPIQSKPYRLTVDEEECLKEELKTLLELDIIRPSSGKYTSPVFFVPKKDGKLRLVVNFQKLNAVTVKDGYPLPHIDDILDSIGGYQCYTVLDAAFGFWQIPLHENSIERSGFVTKMGVFSFNVMAMGLQGSPSTYQRCMNNILQEYLGVFVYAFVDDYVVYSRSPSEHAVHLQKIFDACNKANLKLKLAKCQFSRDKVVYLGHEVGSEGLQPTDSNIKKMMEMREPRDKDEVRSFLGSVGYYRRFIDNFAGKAEPITKLLKKASKFEWGKAQRKAFNYLQSSLISPPILSYPIRTHVKIITCDASLVGLSCILSQSPDGGQEDETVIAYGSKTLNSTQKNYAINHLEATAVVWAVNRFRHYLSSREDFVIRTDHAALVYIFNSDKPSPKLQRWKACLMGYRYRVEYRPGRENPADTLSRLI</sequence>
<feature type="region of interest" description="Disordered" evidence="8">
    <location>
        <begin position="1"/>
        <end position="64"/>
    </location>
</feature>
<dbReference type="Proteomes" id="UP001304243">
    <property type="component" value="Unassembled WGS sequence"/>
</dbReference>
<dbReference type="Pfam" id="PF00078">
    <property type="entry name" value="RVT_1"/>
    <property type="match status" value="1"/>
</dbReference>
<evidence type="ECO:0000256" key="5">
    <source>
        <dbReference type="ARBA" id="ARBA00022759"/>
    </source>
</evidence>
<evidence type="ECO:0000256" key="3">
    <source>
        <dbReference type="ARBA" id="ARBA00022695"/>
    </source>
</evidence>
<dbReference type="SUPFAM" id="SSF50630">
    <property type="entry name" value="Acid proteases"/>
    <property type="match status" value="1"/>
</dbReference>
<organism evidence="10 11">
    <name type="scientific">Mucor velutinosus</name>
    <dbReference type="NCBI Taxonomy" id="708070"/>
    <lineage>
        <taxon>Eukaryota</taxon>
        <taxon>Fungi</taxon>
        <taxon>Fungi incertae sedis</taxon>
        <taxon>Mucoromycota</taxon>
        <taxon>Mucoromycotina</taxon>
        <taxon>Mucoromycetes</taxon>
        <taxon>Mucorales</taxon>
        <taxon>Mucorineae</taxon>
        <taxon>Mucoraceae</taxon>
        <taxon>Mucor</taxon>
    </lineage>
</organism>
<name>A0AAN7DJB6_9FUNG</name>
<dbReference type="GO" id="GO:0016787">
    <property type="term" value="F:hydrolase activity"/>
    <property type="evidence" value="ECO:0007669"/>
    <property type="project" value="UniProtKB-KW"/>
</dbReference>
<evidence type="ECO:0000256" key="6">
    <source>
        <dbReference type="ARBA" id="ARBA00022801"/>
    </source>
</evidence>
<keyword evidence="3" id="KW-0548">Nucleotidyltransferase</keyword>
<dbReference type="InterPro" id="IPR021109">
    <property type="entry name" value="Peptidase_aspartic_dom_sf"/>
</dbReference>
<dbReference type="Pfam" id="PF17917">
    <property type="entry name" value="RT_RNaseH"/>
    <property type="match status" value="1"/>
</dbReference>
<proteinExistence type="predicted"/>
<dbReference type="EC" id="2.7.7.49" evidence="1"/>
<keyword evidence="4" id="KW-0540">Nuclease</keyword>
<evidence type="ECO:0000256" key="1">
    <source>
        <dbReference type="ARBA" id="ARBA00012493"/>
    </source>
</evidence>
<dbReference type="RefSeq" id="XP_064684754.1">
    <property type="nucleotide sequence ID" value="XM_064820834.1"/>
</dbReference>
<dbReference type="PROSITE" id="PS50878">
    <property type="entry name" value="RT_POL"/>
    <property type="match status" value="1"/>
</dbReference>
<dbReference type="Pfam" id="PF13975">
    <property type="entry name" value="gag-asp_proteas"/>
    <property type="match status" value="1"/>
</dbReference>
<dbReference type="PANTHER" id="PTHR37984">
    <property type="entry name" value="PROTEIN CBG26694"/>
    <property type="match status" value="1"/>
</dbReference>
<feature type="region of interest" description="Disordered" evidence="8">
    <location>
        <begin position="146"/>
        <end position="188"/>
    </location>
</feature>
<reference evidence="10 11" key="1">
    <citation type="submission" date="2022-11" db="EMBL/GenBank/DDBJ databases">
        <title>Mucor velutinosus strain NIH1002 WGS.</title>
        <authorList>
            <person name="Subramanian P."/>
            <person name="Mullikin J.C."/>
            <person name="Segre J.A."/>
            <person name="Zelazny A.M."/>
        </authorList>
    </citation>
    <scope>NUCLEOTIDE SEQUENCE [LARGE SCALE GENOMIC DNA]</scope>
    <source>
        <strain evidence="10 11">NIH1002</strain>
    </source>
</reference>